<dbReference type="Pfam" id="PF24377">
    <property type="entry name" value="DUF7533"/>
    <property type="match status" value="1"/>
</dbReference>
<dbReference type="KEGG" id="hta:BVU17_13285"/>
<name>A0A2H5A155_9EURY</name>
<dbReference type="EMBL" id="CP019154">
    <property type="protein sequence ID" value="AUG48451.1"/>
    <property type="molecule type" value="Genomic_DNA"/>
</dbReference>
<proteinExistence type="predicted"/>
<evidence type="ECO:0000256" key="1">
    <source>
        <dbReference type="SAM" id="Phobius"/>
    </source>
</evidence>
<evidence type="ECO:0000313" key="2">
    <source>
        <dbReference type="EMBL" id="AUG48451.1"/>
    </source>
</evidence>
<keyword evidence="1" id="KW-0472">Membrane</keyword>
<dbReference type="Proteomes" id="UP000242917">
    <property type="component" value="Chromosome I"/>
</dbReference>
<feature type="transmembrane region" description="Helical" evidence="1">
    <location>
        <begin position="34"/>
        <end position="54"/>
    </location>
</feature>
<accession>A0A2H5A155</accession>
<keyword evidence="1" id="KW-1133">Transmembrane helix</keyword>
<dbReference type="AlphaFoldDB" id="A0A2H5A155"/>
<reference evidence="2 3" key="1">
    <citation type="submission" date="2017-01" db="EMBL/GenBank/DDBJ databases">
        <title>A Red Light-Sensitive Sensory Rhodopsin I From Haloarcula taiwanensis, A New Haloarchaeon Isolated From Taiwan.</title>
        <authorList>
            <person name="Yang C.-S."/>
            <person name="Han Y.-A."/>
            <person name="Chen P.-C."/>
            <person name="Ng W.V."/>
            <person name="Chen T.-W."/>
        </authorList>
    </citation>
    <scope>NUCLEOTIDE SEQUENCE [LARGE SCALE GENOMIC DNA]</scope>
    <source>
        <strain evidence="2 3">Taiwanensis</strain>
    </source>
</reference>
<keyword evidence="1" id="KW-0812">Transmembrane</keyword>
<sequence>MARGLIGTIELMVAVVLAARVTLLGVDNIARGQTTIGAVFLGLAAALLVIEWVAPSPTDIPGAIVGRARSALPGGNSPDRDDD</sequence>
<dbReference type="OrthoDB" id="222541at2157"/>
<dbReference type="InterPro" id="IPR055955">
    <property type="entry name" value="DUF7533"/>
</dbReference>
<organism evidence="2 3">
    <name type="scientific">Haloarcula taiwanensis</name>
    <dbReference type="NCBI Taxonomy" id="1932004"/>
    <lineage>
        <taxon>Archaea</taxon>
        <taxon>Methanobacteriati</taxon>
        <taxon>Methanobacteriota</taxon>
        <taxon>Stenosarchaea group</taxon>
        <taxon>Halobacteria</taxon>
        <taxon>Halobacteriales</taxon>
        <taxon>Haloarculaceae</taxon>
        <taxon>Haloarcula</taxon>
    </lineage>
</organism>
<evidence type="ECO:0000313" key="3">
    <source>
        <dbReference type="Proteomes" id="UP000242917"/>
    </source>
</evidence>
<protein>
    <submittedName>
        <fullName evidence="2">Uncharacterized protein</fullName>
    </submittedName>
</protein>
<keyword evidence="3" id="KW-1185">Reference proteome</keyword>
<gene>
    <name evidence="2" type="ORF">BVU17_13285</name>
</gene>